<feature type="transmembrane region" description="Helical" evidence="5">
    <location>
        <begin position="124"/>
        <end position="142"/>
    </location>
</feature>
<dbReference type="PANTHER" id="PTHR37422">
    <property type="entry name" value="TEICHURONIC ACID BIOSYNTHESIS PROTEIN TUAE"/>
    <property type="match status" value="1"/>
</dbReference>
<dbReference type="AlphaFoldDB" id="A0A0G2A6N6"/>
<evidence type="ECO:0000256" key="3">
    <source>
        <dbReference type="ARBA" id="ARBA00022989"/>
    </source>
</evidence>
<evidence type="ECO:0000313" key="7">
    <source>
        <dbReference type="EMBL" id="KKW36567.1"/>
    </source>
</evidence>
<evidence type="ECO:0000256" key="5">
    <source>
        <dbReference type="SAM" id="Phobius"/>
    </source>
</evidence>
<gene>
    <name evidence="7" type="ORF">UY82_C0019G0001</name>
</gene>
<dbReference type="GO" id="GO:0016874">
    <property type="term" value="F:ligase activity"/>
    <property type="evidence" value="ECO:0007669"/>
    <property type="project" value="UniProtKB-KW"/>
</dbReference>
<feature type="transmembrane region" description="Helical" evidence="5">
    <location>
        <begin position="7"/>
        <end position="27"/>
    </location>
</feature>
<dbReference type="InterPro" id="IPR051533">
    <property type="entry name" value="WaaL-like"/>
</dbReference>
<comment type="caution">
    <text evidence="7">The sequence shown here is derived from an EMBL/GenBank/DDBJ whole genome shotgun (WGS) entry which is preliminary data.</text>
</comment>
<dbReference type="Proteomes" id="UP000033865">
    <property type="component" value="Unassembled WGS sequence"/>
</dbReference>
<sequence length="174" mass="19456">MRRVIPLGLIILVMIFFTVTLFSNPIFTRFDATARLEAQSIEERFDGIEEWKRVVSGNVLEGVGAGNYTVALEETFPGREAYAYQPVHNTYLLIFSEVGIIGVLFILLWAASIDRYNYAQIPRVPAVGALAMGNAVLIIGFLDHYIWSLWPGLALLAFVMAMTLRLSEPGVEKE</sequence>
<dbReference type="GO" id="GO:0016020">
    <property type="term" value="C:membrane"/>
    <property type="evidence" value="ECO:0007669"/>
    <property type="project" value="UniProtKB-SubCell"/>
</dbReference>
<evidence type="ECO:0000313" key="8">
    <source>
        <dbReference type="Proteomes" id="UP000033865"/>
    </source>
</evidence>
<feature type="transmembrane region" description="Helical" evidence="5">
    <location>
        <begin position="91"/>
        <end position="112"/>
    </location>
</feature>
<protein>
    <submittedName>
        <fullName evidence="7">O-antigen ligase-related protein</fullName>
    </submittedName>
</protein>
<name>A0A0G2A6N6_9BACT</name>
<dbReference type="Pfam" id="PF04932">
    <property type="entry name" value="Wzy_C"/>
    <property type="match status" value="1"/>
</dbReference>
<organism evidence="7 8">
    <name type="scientific">Candidatus Uhrbacteria bacterium GW2011_GWC2_53_7</name>
    <dbReference type="NCBI Taxonomy" id="1618986"/>
    <lineage>
        <taxon>Bacteria</taxon>
        <taxon>Candidatus Uhriibacteriota</taxon>
    </lineage>
</organism>
<keyword evidence="3 5" id="KW-1133">Transmembrane helix</keyword>
<dbReference type="PANTHER" id="PTHR37422:SF13">
    <property type="entry name" value="LIPOPOLYSACCHARIDE BIOSYNTHESIS PROTEIN PA4999-RELATED"/>
    <property type="match status" value="1"/>
</dbReference>
<evidence type="ECO:0000256" key="2">
    <source>
        <dbReference type="ARBA" id="ARBA00022692"/>
    </source>
</evidence>
<comment type="subcellular location">
    <subcellularLocation>
        <location evidence="1">Membrane</location>
        <topology evidence="1">Multi-pass membrane protein</topology>
    </subcellularLocation>
</comment>
<keyword evidence="7" id="KW-0436">Ligase</keyword>
<dbReference type="InterPro" id="IPR007016">
    <property type="entry name" value="O-antigen_ligase-rel_domated"/>
</dbReference>
<evidence type="ECO:0000259" key="6">
    <source>
        <dbReference type="Pfam" id="PF04932"/>
    </source>
</evidence>
<reference evidence="7 8" key="1">
    <citation type="journal article" date="2015" name="Nature">
        <title>rRNA introns, odd ribosomes, and small enigmatic genomes across a large radiation of phyla.</title>
        <authorList>
            <person name="Brown C.T."/>
            <person name="Hug L.A."/>
            <person name="Thomas B.C."/>
            <person name="Sharon I."/>
            <person name="Castelle C.J."/>
            <person name="Singh A."/>
            <person name="Wilkins M.J."/>
            <person name="Williams K.H."/>
            <person name="Banfield J.F."/>
        </authorList>
    </citation>
    <scope>NUCLEOTIDE SEQUENCE [LARGE SCALE GENOMIC DNA]</scope>
</reference>
<keyword evidence="2 5" id="KW-0812">Transmembrane</keyword>
<feature type="domain" description="O-antigen ligase-related" evidence="6">
    <location>
        <begin position="2"/>
        <end position="106"/>
    </location>
</feature>
<accession>A0A0G2A6N6</accession>
<dbReference type="EMBL" id="LCRN01000019">
    <property type="protein sequence ID" value="KKW36567.1"/>
    <property type="molecule type" value="Genomic_DNA"/>
</dbReference>
<evidence type="ECO:0000256" key="1">
    <source>
        <dbReference type="ARBA" id="ARBA00004141"/>
    </source>
</evidence>
<evidence type="ECO:0000256" key="4">
    <source>
        <dbReference type="ARBA" id="ARBA00023136"/>
    </source>
</evidence>
<feature type="non-terminal residue" evidence="7">
    <location>
        <position position="1"/>
    </location>
</feature>
<keyword evidence="4 5" id="KW-0472">Membrane</keyword>
<proteinExistence type="predicted"/>